<reference evidence="2 3" key="1">
    <citation type="submission" date="2024-01" db="EMBL/GenBank/DDBJ databases">
        <title>Multi-omics insights into the function and evolution of sodium benzoate biodegradation pathways in Benzoatithermus flavus gen. nov., sp. nov. from hot spring.</title>
        <authorList>
            <person name="Hu C.-J."/>
            <person name="Li W.-J."/>
        </authorList>
    </citation>
    <scope>NUCLEOTIDE SEQUENCE [LARGE SCALE GENOMIC DNA]</scope>
    <source>
        <strain evidence="2 3">SYSU G07066</strain>
    </source>
</reference>
<evidence type="ECO:0000313" key="3">
    <source>
        <dbReference type="Proteomes" id="UP001375743"/>
    </source>
</evidence>
<dbReference type="SUPFAM" id="SSF54593">
    <property type="entry name" value="Glyoxalase/Bleomycin resistance protein/Dihydroxybiphenyl dioxygenase"/>
    <property type="match status" value="1"/>
</dbReference>
<organism evidence="2 3">
    <name type="scientific">Benzoatithermus flavus</name>
    <dbReference type="NCBI Taxonomy" id="3108223"/>
    <lineage>
        <taxon>Bacteria</taxon>
        <taxon>Pseudomonadati</taxon>
        <taxon>Pseudomonadota</taxon>
        <taxon>Alphaproteobacteria</taxon>
        <taxon>Geminicoccales</taxon>
        <taxon>Geminicoccaceae</taxon>
        <taxon>Benzoatithermus</taxon>
    </lineage>
</organism>
<evidence type="ECO:0000313" key="2">
    <source>
        <dbReference type="EMBL" id="MEK0084397.1"/>
    </source>
</evidence>
<dbReference type="InterPro" id="IPR037523">
    <property type="entry name" value="VOC_core"/>
</dbReference>
<accession>A0ABU8XT63</accession>
<sequence length="129" mass="14160">MSYVALATERFAEVVRFYGETLGFPTLQAWDRPTGKGAVFDLGGGLRLEVLDAPTAKPPLTLRPADDRCHLVIEVADLAAARSHLALPTPEPVTTSWGARLFRLRDPDGVSVWFLQWLEAERSPSDSSP</sequence>
<proteinExistence type="predicted"/>
<name>A0ABU8XT63_9PROT</name>
<dbReference type="Pfam" id="PF00903">
    <property type="entry name" value="Glyoxalase"/>
    <property type="match status" value="1"/>
</dbReference>
<dbReference type="InterPro" id="IPR029068">
    <property type="entry name" value="Glyas_Bleomycin-R_OHBP_Dase"/>
</dbReference>
<comment type="caution">
    <text evidence="2">The sequence shown here is derived from an EMBL/GenBank/DDBJ whole genome shotgun (WGS) entry which is preliminary data.</text>
</comment>
<dbReference type="EMBL" id="JBBLZC010000014">
    <property type="protein sequence ID" value="MEK0084397.1"/>
    <property type="molecule type" value="Genomic_DNA"/>
</dbReference>
<gene>
    <name evidence="2" type="ORF">U1T56_14665</name>
</gene>
<protein>
    <submittedName>
        <fullName evidence="2">VOC family protein</fullName>
    </submittedName>
</protein>
<dbReference type="Gene3D" id="3.10.180.10">
    <property type="entry name" value="2,3-Dihydroxybiphenyl 1,2-Dioxygenase, domain 1"/>
    <property type="match status" value="1"/>
</dbReference>
<dbReference type="CDD" id="cd06587">
    <property type="entry name" value="VOC"/>
    <property type="match status" value="1"/>
</dbReference>
<dbReference type="Proteomes" id="UP001375743">
    <property type="component" value="Unassembled WGS sequence"/>
</dbReference>
<dbReference type="InterPro" id="IPR004360">
    <property type="entry name" value="Glyas_Fos-R_dOase_dom"/>
</dbReference>
<keyword evidence="3" id="KW-1185">Reference proteome</keyword>
<dbReference type="PROSITE" id="PS51819">
    <property type="entry name" value="VOC"/>
    <property type="match status" value="1"/>
</dbReference>
<evidence type="ECO:0000259" key="1">
    <source>
        <dbReference type="PROSITE" id="PS51819"/>
    </source>
</evidence>
<feature type="domain" description="VOC" evidence="1">
    <location>
        <begin position="1"/>
        <end position="117"/>
    </location>
</feature>
<dbReference type="RefSeq" id="WP_418160245.1">
    <property type="nucleotide sequence ID" value="NZ_JBBLZC010000014.1"/>
</dbReference>